<dbReference type="SUPFAM" id="SSF56235">
    <property type="entry name" value="N-terminal nucleophile aminohydrolases (Ntn hydrolases)"/>
    <property type="match status" value="1"/>
</dbReference>
<dbReference type="InterPro" id="IPR029055">
    <property type="entry name" value="Ntn_hydrolases_N"/>
</dbReference>
<protein>
    <submittedName>
        <fullName evidence="1">Uncharacterized conserved protein, Ntn-hydrolase superfamily</fullName>
    </submittedName>
</protein>
<evidence type="ECO:0000313" key="2">
    <source>
        <dbReference type="Proteomes" id="UP000184245"/>
    </source>
</evidence>
<evidence type="ECO:0000313" key="1">
    <source>
        <dbReference type="EMBL" id="SHE94710.1"/>
    </source>
</evidence>
<dbReference type="PROSITE" id="PS51257">
    <property type="entry name" value="PROKAR_LIPOPROTEIN"/>
    <property type="match status" value="1"/>
</dbReference>
<name>A0A1M4XMQ7_9CLOT</name>
<dbReference type="PANTHER" id="PTHR39328:SF1">
    <property type="entry name" value="BLL2871 PROTEIN"/>
    <property type="match status" value="1"/>
</dbReference>
<accession>A0A1M4XMQ7</accession>
<dbReference type="Pfam" id="PF06267">
    <property type="entry name" value="DUF1028"/>
    <property type="match status" value="1"/>
</dbReference>
<reference evidence="1 2" key="1">
    <citation type="submission" date="2016-11" db="EMBL/GenBank/DDBJ databases">
        <authorList>
            <person name="Jaros S."/>
            <person name="Januszkiewicz K."/>
            <person name="Wedrychowicz H."/>
        </authorList>
    </citation>
    <scope>NUCLEOTIDE SEQUENCE [LARGE SCALE GENOMIC DNA]</scope>
    <source>
        <strain evidence="1 2">DSM 17459</strain>
    </source>
</reference>
<dbReference type="PANTHER" id="PTHR39328">
    <property type="entry name" value="BLL2871 PROTEIN"/>
    <property type="match status" value="1"/>
</dbReference>
<dbReference type="Proteomes" id="UP000184245">
    <property type="component" value="Unassembled WGS sequence"/>
</dbReference>
<keyword evidence="2" id="KW-1185">Reference proteome</keyword>
<dbReference type="EMBL" id="FQVI01000009">
    <property type="protein sequence ID" value="SHE94710.1"/>
    <property type="molecule type" value="Genomic_DNA"/>
</dbReference>
<keyword evidence="1" id="KW-0378">Hydrolase</keyword>
<dbReference type="STRING" id="1122155.SAMN02745158_02035"/>
<dbReference type="OrthoDB" id="9790012at2"/>
<dbReference type="GO" id="GO:0016787">
    <property type="term" value="F:hydrolase activity"/>
    <property type="evidence" value="ECO:0007669"/>
    <property type="project" value="UniProtKB-KW"/>
</dbReference>
<organism evidence="1 2">
    <name type="scientific">Lactonifactor longoviformis DSM 17459</name>
    <dbReference type="NCBI Taxonomy" id="1122155"/>
    <lineage>
        <taxon>Bacteria</taxon>
        <taxon>Bacillati</taxon>
        <taxon>Bacillota</taxon>
        <taxon>Clostridia</taxon>
        <taxon>Eubacteriales</taxon>
        <taxon>Clostridiaceae</taxon>
        <taxon>Lactonifactor</taxon>
    </lineage>
</organism>
<dbReference type="RefSeq" id="WP_072851300.1">
    <property type="nucleotide sequence ID" value="NZ_FQVI01000009.1"/>
</dbReference>
<sequence>MKFNTYSIIAVCRETGCMGGAAASCFPGLGAFSPFIRISHGIIASQGWVNPFLNEDVMGRIQRGASAEEALHKALQEDKGRELRQISVVDYKGNTAAFTGSENDPVKLHLRGDGYVIAGNILTGKEVLLEMEEAFLKTRGNLADRLMNALSAADRSGGDRRGKQAAVIRVDKIQGFPYIDFRVDDDPEAVSKLNQIYQKNKEHIFETYDSWVDNVRKGIKG</sequence>
<gene>
    <name evidence="1" type="ORF">SAMN02745158_02035</name>
</gene>
<dbReference type="AlphaFoldDB" id="A0A1M4XMQ7"/>
<dbReference type="InterPro" id="IPR010430">
    <property type="entry name" value="DUF1028"/>
</dbReference>
<proteinExistence type="predicted"/>
<dbReference type="Gene3D" id="3.60.20.10">
    <property type="entry name" value="Glutamine Phosphoribosylpyrophosphate, subunit 1, domain 1"/>
    <property type="match status" value="1"/>
</dbReference>